<evidence type="ECO:0000313" key="2">
    <source>
        <dbReference type="Proteomes" id="UP000011518"/>
    </source>
</evidence>
<evidence type="ECO:0000313" key="1">
    <source>
        <dbReference type="EMBL" id="ELW54539.1"/>
    </source>
</evidence>
<keyword evidence="2" id="KW-1185">Reference proteome</keyword>
<protein>
    <submittedName>
        <fullName evidence="1">Uncharacterized protein</fullName>
    </submittedName>
</protein>
<reference evidence="2" key="2">
    <citation type="journal article" date="2013" name="Nat. Commun.">
        <title>Genome of the Chinese tree shrew.</title>
        <authorList>
            <person name="Fan Y."/>
            <person name="Huang Z.Y."/>
            <person name="Cao C.C."/>
            <person name="Chen C.S."/>
            <person name="Chen Y.X."/>
            <person name="Fan D.D."/>
            <person name="He J."/>
            <person name="Hou H.L."/>
            <person name="Hu L."/>
            <person name="Hu X.T."/>
            <person name="Jiang X.T."/>
            <person name="Lai R."/>
            <person name="Lang Y.S."/>
            <person name="Liang B."/>
            <person name="Liao S.G."/>
            <person name="Mu D."/>
            <person name="Ma Y.Y."/>
            <person name="Niu Y.Y."/>
            <person name="Sun X.Q."/>
            <person name="Xia J.Q."/>
            <person name="Xiao J."/>
            <person name="Xiong Z.Q."/>
            <person name="Xu L."/>
            <person name="Yang L."/>
            <person name="Zhang Y."/>
            <person name="Zhao W."/>
            <person name="Zhao X.D."/>
            <person name="Zheng Y.T."/>
            <person name="Zhou J.M."/>
            <person name="Zhu Y.B."/>
            <person name="Zhang G.J."/>
            <person name="Wang J."/>
            <person name="Yao Y.G."/>
        </authorList>
    </citation>
    <scope>NUCLEOTIDE SEQUENCE [LARGE SCALE GENOMIC DNA]</scope>
</reference>
<dbReference type="EMBL" id="KB320937">
    <property type="protein sequence ID" value="ELW54539.1"/>
    <property type="molecule type" value="Genomic_DNA"/>
</dbReference>
<accession>L9JWF7</accession>
<reference evidence="2" key="1">
    <citation type="submission" date="2012-07" db="EMBL/GenBank/DDBJ databases">
        <title>Genome of the Chinese tree shrew, a rising model animal genetically related to primates.</title>
        <authorList>
            <person name="Zhang G."/>
            <person name="Fan Y."/>
            <person name="Yao Y."/>
            <person name="Huang Z."/>
        </authorList>
    </citation>
    <scope>NUCLEOTIDE SEQUENCE [LARGE SCALE GENOMIC DNA]</scope>
</reference>
<organism evidence="1 2">
    <name type="scientific">Tupaia chinensis</name>
    <name type="common">Chinese tree shrew</name>
    <name type="synonym">Tupaia belangeri chinensis</name>
    <dbReference type="NCBI Taxonomy" id="246437"/>
    <lineage>
        <taxon>Eukaryota</taxon>
        <taxon>Metazoa</taxon>
        <taxon>Chordata</taxon>
        <taxon>Craniata</taxon>
        <taxon>Vertebrata</taxon>
        <taxon>Euteleostomi</taxon>
        <taxon>Mammalia</taxon>
        <taxon>Eutheria</taxon>
        <taxon>Euarchontoglires</taxon>
        <taxon>Scandentia</taxon>
        <taxon>Tupaiidae</taxon>
        <taxon>Tupaia</taxon>
    </lineage>
</organism>
<dbReference type="AlphaFoldDB" id="L9JWF7"/>
<sequence length="188" mass="20265">MTFKVSHNLALVTFLASYPSPYSPTQNFSTGVDCCNEIRGDSRDEAPRSAAGAPLLAVPLAAVGECSSSLQTVVVMCAATCFWKEELQERGESSRAALHCDMSDPLLPSLRYEQDKCPKWNSIENQRSGNKEQATAQLLQGNLPLASVAATEDDQNGPRSDASLQLSHMLTEGILPWLNSFRGTSSVG</sequence>
<dbReference type="InParanoid" id="L9JWF7"/>
<dbReference type="Proteomes" id="UP000011518">
    <property type="component" value="Unassembled WGS sequence"/>
</dbReference>
<gene>
    <name evidence="1" type="ORF">TREES_T100021641</name>
</gene>
<proteinExistence type="predicted"/>
<name>L9JWF7_TUPCH</name>